<reference evidence="1 2" key="1">
    <citation type="submission" date="2023-07" db="EMBL/GenBank/DDBJ databases">
        <title>Genomic Encyclopedia of Type Strains, Phase IV (KMG-IV): sequencing the most valuable type-strain genomes for metagenomic binning, comparative biology and taxonomic classification.</title>
        <authorList>
            <person name="Goeker M."/>
        </authorList>
    </citation>
    <scope>NUCLEOTIDE SEQUENCE [LARGE SCALE GENOMIC DNA]</scope>
    <source>
        <strain evidence="1 2">DSM 9768</strain>
    </source>
</reference>
<organism evidence="1 2">
    <name type="scientific">Evansella vedderi</name>
    <dbReference type="NCBI Taxonomy" id="38282"/>
    <lineage>
        <taxon>Bacteria</taxon>
        <taxon>Bacillati</taxon>
        <taxon>Bacillota</taxon>
        <taxon>Bacilli</taxon>
        <taxon>Bacillales</taxon>
        <taxon>Bacillaceae</taxon>
        <taxon>Evansella</taxon>
    </lineage>
</organism>
<evidence type="ECO:0000313" key="2">
    <source>
        <dbReference type="Proteomes" id="UP001230005"/>
    </source>
</evidence>
<name>A0ABT9ZUH1_9BACI</name>
<gene>
    <name evidence="1" type="ORF">J2S74_002277</name>
</gene>
<comment type="caution">
    <text evidence="1">The sequence shown here is derived from an EMBL/GenBank/DDBJ whole genome shotgun (WGS) entry which is preliminary data.</text>
</comment>
<sequence>MDYNAWKKHITEDRVASVKGFNKLSESHKKLFMRVYLAHLSAMGTDFRQKYLPDNLKSIKWVPEKNCFHVFWHGDTEWFHYDTRGCWY</sequence>
<protein>
    <submittedName>
        <fullName evidence="1">Uncharacterized protein</fullName>
    </submittedName>
</protein>
<accession>A0ABT9ZUH1</accession>
<evidence type="ECO:0000313" key="1">
    <source>
        <dbReference type="EMBL" id="MDQ0254895.1"/>
    </source>
</evidence>
<proteinExistence type="predicted"/>
<dbReference type="Proteomes" id="UP001230005">
    <property type="component" value="Unassembled WGS sequence"/>
</dbReference>
<keyword evidence="2" id="KW-1185">Reference proteome</keyword>
<dbReference type="EMBL" id="JAUSUG010000008">
    <property type="protein sequence ID" value="MDQ0254895.1"/>
    <property type="molecule type" value="Genomic_DNA"/>
</dbReference>
<dbReference type="RefSeq" id="WP_307325487.1">
    <property type="nucleotide sequence ID" value="NZ_JAUSUG010000008.1"/>
</dbReference>